<keyword evidence="8" id="KW-1185">Reference proteome</keyword>
<dbReference type="STRING" id="136037.A0A067QZU8"/>
<sequence>MNMDGHRLQKKRKRCGKCKGCTTVGNCGQCPPCNSTRTHQVCRQRRCSNLLMETALVVPSPAIKRSHINVQQKLQQVASNGPNGGKPPIGPPPSYSGTVMAQTQRNMGAAIGRVAAQYAGLLPMARPTNMQISEYSSDQIHE</sequence>
<organism evidence="7 8">
    <name type="scientific">Zootermopsis nevadensis</name>
    <name type="common">Dampwood termite</name>
    <dbReference type="NCBI Taxonomy" id="136037"/>
    <lineage>
        <taxon>Eukaryota</taxon>
        <taxon>Metazoa</taxon>
        <taxon>Ecdysozoa</taxon>
        <taxon>Arthropoda</taxon>
        <taxon>Hexapoda</taxon>
        <taxon>Insecta</taxon>
        <taxon>Pterygota</taxon>
        <taxon>Neoptera</taxon>
        <taxon>Polyneoptera</taxon>
        <taxon>Dictyoptera</taxon>
        <taxon>Blattodea</taxon>
        <taxon>Blattoidea</taxon>
        <taxon>Termitoidae</taxon>
        <taxon>Termopsidae</taxon>
        <taxon>Zootermopsis</taxon>
    </lineage>
</organism>
<gene>
    <name evidence="7" type="ORF">L798_11093</name>
</gene>
<reference evidence="7 8" key="1">
    <citation type="journal article" date="2014" name="Nat. Commun.">
        <title>Molecular traces of alternative social organization in a termite genome.</title>
        <authorList>
            <person name="Terrapon N."/>
            <person name="Li C."/>
            <person name="Robertson H.M."/>
            <person name="Ji L."/>
            <person name="Meng X."/>
            <person name="Booth W."/>
            <person name="Chen Z."/>
            <person name="Childers C.P."/>
            <person name="Glastad K.M."/>
            <person name="Gokhale K."/>
            <person name="Gowin J."/>
            <person name="Gronenberg W."/>
            <person name="Hermansen R.A."/>
            <person name="Hu H."/>
            <person name="Hunt B.G."/>
            <person name="Huylmans A.K."/>
            <person name="Khalil S.M."/>
            <person name="Mitchell R.D."/>
            <person name="Munoz-Torres M.C."/>
            <person name="Mustard J.A."/>
            <person name="Pan H."/>
            <person name="Reese J.T."/>
            <person name="Scharf M.E."/>
            <person name="Sun F."/>
            <person name="Vogel H."/>
            <person name="Xiao J."/>
            <person name="Yang W."/>
            <person name="Yang Z."/>
            <person name="Yang Z."/>
            <person name="Zhou J."/>
            <person name="Zhu J."/>
            <person name="Brent C.S."/>
            <person name="Elsik C.G."/>
            <person name="Goodisman M.A."/>
            <person name="Liberles D.A."/>
            <person name="Roe R.M."/>
            <person name="Vargo E.L."/>
            <person name="Vilcinskas A."/>
            <person name="Wang J."/>
            <person name="Bornberg-Bauer E."/>
            <person name="Korb J."/>
            <person name="Zhang G."/>
            <person name="Liebig J."/>
        </authorList>
    </citation>
    <scope>NUCLEOTIDE SEQUENCE [LARGE SCALE GENOMIC DNA]</scope>
    <source>
        <tissue evidence="7">Whole organism</tissue>
    </source>
</reference>
<keyword evidence="7" id="KW-0560">Oxidoreductase</keyword>
<dbReference type="GO" id="GO:0008270">
    <property type="term" value="F:zinc ion binding"/>
    <property type="evidence" value="ECO:0007669"/>
    <property type="project" value="UniProtKB-KW"/>
</dbReference>
<keyword evidence="2 4" id="KW-0863">Zinc-finger</keyword>
<evidence type="ECO:0000313" key="7">
    <source>
        <dbReference type="EMBL" id="KDR15089.1"/>
    </source>
</evidence>
<evidence type="ECO:0000256" key="2">
    <source>
        <dbReference type="ARBA" id="ARBA00022771"/>
    </source>
</evidence>
<evidence type="ECO:0000313" key="8">
    <source>
        <dbReference type="Proteomes" id="UP000027135"/>
    </source>
</evidence>
<dbReference type="InParanoid" id="A0A067QZU8"/>
<evidence type="ECO:0000256" key="1">
    <source>
        <dbReference type="ARBA" id="ARBA00022723"/>
    </source>
</evidence>
<keyword evidence="7" id="KW-0223">Dioxygenase</keyword>
<dbReference type="PROSITE" id="PS51058">
    <property type="entry name" value="ZF_CXXC"/>
    <property type="match status" value="1"/>
</dbReference>
<proteinExistence type="predicted"/>
<dbReference type="GO" id="GO:0003677">
    <property type="term" value="F:DNA binding"/>
    <property type="evidence" value="ECO:0007669"/>
    <property type="project" value="InterPro"/>
</dbReference>
<accession>A0A067QZU8</accession>
<dbReference type="InterPro" id="IPR002857">
    <property type="entry name" value="Znf_CXXC"/>
</dbReference>
<evidence type="ECO:0000256" key="3">
    <source>
        <dbReference type="ARBA" id="ARBA00022833"/>
    </source>
</evidence>
<protein>
    <submittedName>
        <fullName evidence="7">Methylcytosine dioxygenase TET1</fullName>
    </submittedName>
</protein>
<evidence type="ECO:0000259" key="6">
    <source>
        <dbReference type="PROSITE" id="PS51058"/>
    </source>
</evidence>
<name>A0A067QZU8_ZOONE</name>
<feature type="region of interest" description="Disordered" evidence="5">
    <location>
        <begin position="75"/>
        <end position="99"/>
    </location>
</feature>
<dbReference type="AlphaFoldDB" id="A0A067QZU8"/>
<evidence type="ECO:0000256" key="4">
    <source>
        <dbReference type="PROSITE-ProRule" id="PRU00509"/>
    </source>
</evidence>
<keyword evidence="3" id="KW-0862">Zinc</keyword>
<dbReference type="EMBL" id="KK852848">
    <property type="protein sequence ID" value="KDR15089.1"/>
    <property type="molecule type" value="Genomic_DNA"/>
</dbReference>
<keyword evidence="1" id="KW-0479">Metal-binding</keyword>
<dbReference type="Proteomes" id="UP000027135">
    <property type="component" value="Unassembled WGS sequence"/>
</dbReference>
<dbReference type="GO" id="GO:0051213">
    <property type="term" value="F:dioxygenase activity"/>
    <property type="evidence" value="ECO:0007669"/>
    <property type="project" value="UniProtKB-KW"/>
</dbReference>
<feature type="domain" description="CXXC-type" evidence="6">
    <location>
        <begin position="8"/>
        <end position="48"/>
    </location>
</feature>
<evidence type="ECO:0000256" key="5">
    <source>
        <dbReference type="SAM" id="MobiDB-lite"/>
    </source>
</evidence>